<dbReference type="Proteomes" id="UP000314294">
    <property type="component" value="Unassembled WGS sequence"/>
</dbReference>
<name>A0A4Z2ESB9_9TELE</name>
<gene>
    <name evidence="2" type="ORF">EYF80_058025</name>
</gene>
<feature type="chain" id="PRO_5021420228" description="Secreted protein" evidence="1">
    <location>
        <begin position="18"/>
        <end position="91"/>
    </location>
</feature>
<evidence type="ECO:0008006" key="4">
    <source>
        <dbReference type="Google" id="ProtNLM"/>
    </source>
</evidence>
<evidence type="ECO:0000313" key="3">
    <source>
        <dbReference type="Proteomes" id="UP000314294"/>
    </source>
</evidence>
<protein>
    <recommendedName>
        <fullName evidence="4">Secreted protein</fullName>
    </recommendedName>
</protein>
<dbReference type="EMBL" id="SRLO01003133">
    <property type="protein sequence ID" value="TNN31816.1"/>
    <property type="molecule type" value="Genomic_DNA"/>
</dbReference>
<evidence type="ECO:0000313" key="2">
    <source>
        <dbReference type="EMBL" id="TNN31816.1"/>
    </source>
</evidence>
<accession>A0A4Z2ESB9</accession>
<feature type="signal peptide" evidence="1">
    <location>
        <begin position="1"/>
        <end position="17"/>
    </location>
</feature>
<reference evidence="2 3" key="1">
    <citation type="submission" date="2019-03" db="EMBL/GenBank/DDBJ databases">
        <title>First draft genome of Liparis tanakae, snailfish: a comprehensive survey of snailfish specific genes.</title>
        <authorList>
            <person name="Kim W."/>
            <person name="Song I."/>
            <person name="Jeong J.-H."/>
            <person name="Kim D."/>
            <person name="Kim S."/>
            <person name="Ryu S."/>
            <person name="Song J.Y."/>
            <person name="Lee S.K."/>
        </authorList>
    </citation>
    <scope>NUCLEOTIDE SEQUENCE [LARGE SCALE GENOMIC DNA]</scope>
    <source>
        <tissue evidence="2">Muscle</tissue>
    </source>
</reference>
<keyword evidence="1" id="KW-0732">Signal</keyword>
<evidence type="ECO:0000256" key="1">
    <source>
        <dbReference type="SAM" id="SignalP"/>
    </source>
</evidence>
<comment type="caution">
    <text evidence="2">The sequence shown here is derived from an EMBL/GenBank/DDBJ whole genome shotgun (WGS) entry which is preliminary data.</text>
</comment>
<proteinExistence type="predicted"/>
<organism evidence="2 3">
    <name type="scientific">Liparis tanakae</name>
    <name type="common">Tanaka's snailfish</name>
    <dbReference type="NCBI Taxonomy" id="230148"/>
    <lineage>
        <taxon>Eukaryota</taxon>
        <taxon>Metazoa</taxon>
        <taxon>Chordata</taxon>
        <taxon>Craniata</taxon>
        <taxon>Vertebrata</taxon>
        <taxon>Euteleostomi</taxon>
        <taxon>Actinopterygii</taxon>
        <taxon>Neopterygii</taxon>
        <taxon>Teleostei</taxon>
        <taxon>Neoteleostei</taxon>
        <taxon>Acanthomorphata</taxon>
        <taxon>Eupercaria</taxon>
        <taxon>Perciformes</taxon>
        <taxon>Cottioidei</taxon>
        <taxon>Cottales</taxon>
        <taxon>Liparidae</taxon>
        <taxon>Liparis</taxon>
    </lineage>
</organism>
<dbReference type="AlphaFoldDB" id="A0A4Z2ESB9"/>
<sequence length="91" mass="10448">MWIWALHNLQALGGVSFRCAAYLCKEPQPSIHRSHQAAQCACETDAYFVTAGMSFRKSHKARLLFPADRWNRKDLTRLTLEVVFSTCFREG</sequence>
<keyword evidence="3" id="KW-1185">Reference proteome</keyword>